<accession>A0ABT7PQP2</accession>
<sequence>MHIQRAGRQTLVFLAALAADHSALCVASEPPPKIVDAASVHDHATSTFLDTPIVCSHDVGCDGGPRELLGECSQPGCSYRCCLDWENHPETIHKMPRPGIFPIPANGPGYYSAIDCLIGDCRQTAPKSGYAPFAINAWPFFDADWRYVESVPAQERTVVERLKRLRFSDCFLLSTGGEFWTRYAHEHNSRLTDTTNEFTIGHIRQYLDFAYGDSLRVYGEYVWADSWGEDLPSVPPDVDRGDILDLFVDVNLGELAGKPVYVRGGRQELLFGSQRLVTPLPWANKRHSFDGFRVFRQGTKVDFDAFWTKYVPPRATEFDSADDNQTFAGLWGTYRPKKGEFRDLYYLFFDNKNESTSLGINRSPFQTHTVGSRWAGSNEGLLWDFEGAFQFGQQNQGDLTAAMATLGLGKNFGNCVASPTFWIYYDYASGDDDPTSSTSHTFQQQFPFGHYYLGWMDLVGRQNIHDLNAHLYLYPSNWITTWVQYHRFYLAEERDALYNAGGVPYRRDVTGSSGNDVGDEIDLVINFHLTKYSDLLVSYNKLFGGRFLESTAGANQSADAESLYLIFQQRW</sequence>
<reference evidence="2 3" key="1">
    <citation type="submission" date="2023-06" db="EMBL/GenBank/DDBJ databases">
        <title>Roseiconus lacunae JC819 isolated from Gulf of Mannar region, Tamil Nadu.</title>
        <authorList>
            <person name="Pk S."/>
            <person name="Ch S."/>
            <person name="Ch V.R."/>
        </authorList>
    </citation>
    <scope>NUCLEOTIDE SEQUENCE [LARGE SCALE GENOMIC DNA]</scope>
    <source>
        <strain evidence="2 3">JC819</strain>
    </source>
</reference>
<dbReference type="InterPro" id="IPR053728">
    <property type="entry name" value="Alginate_Permeability_Chnl"/>
</dbReference>
<evidence type="ECO:0000313" key="3">
    <source>
        <dbReference type="Proteomes" id="UP001239462"/>
    </source>
</evidence>
<evidence type="ECO:0000313" key="2">
    <source>
        <dbReference type="EMBL" id="MDM4018812.1"/>
    </source>
</evidence>
<evidence type="ECO:0000259" key="1">
    <source>
        <dbReference type="Pfam" id="PF13372"/>
    </source>
</evidence>
<dbReference type="Gene3D" id="2.40.160.100">
    <property type="match status" value="1"/>
</dbReference>
<comment type="caution">
    <text evidence="2">The sequence shown here is derived from an EMBL/GenBank/DDBJ whole genome shotgun (WGS) entry which is preliminary data.</text>
</comment>
<protein>
    <submittedName>
        <fullName evidence="2">Alginate export family protein</fullName>
    </submittedName>
</protein>
<feature type="domain" description="Alginate export" evidence="1">
    <location>
        <begin position="173"/>
        <end position="555"/>
    </location>
</feature>
<dbReference type="Proteomes" id="UP001239462">
    <property type="component" value="Unassembled WGS sequence"/>
</dbReference>
<dbReference type="Pfam" id="PF13372">
    <property type="entry name" value="Alginate_exp"/>
    <property type="match status" value="1"/>
</dbReference>
<dbReference type="InterPro" id="IPR025388">
    <property type="entry name" value="Alginate_export_dom"/>
</dbReference>
<gene>
    <name evidence="2" type="ORF">QTN89_25385</name>
</gene>
<keyword evidence="3" id="KW-1185">Reference proteome</keyword>
<organism evidence="2 3">
    <name type="scientific">Roseiconus lacunae</name>
    <dbReference type="NCBI Taxonomy" id="2605694"/>
    <lineage>
        <taxon>Bacteria</taxon>
        <taxon>Pseudomonadati</taxon>
        <taxon>Planctomycetota</taxon>
        <taxon>Planctomycetia</taxon>
        <taxon>Pirellulales</taxon>
        <taxon>Pirellulaceae</taxon>
        <taxon>Roseiconus</taxon>
    </lineage>
</organism>
<dbReference type="EMBL" id="JASZZN010000026">
    <property type="protein sequence ID" value="MDM4018812.1"/>
    <property type="molecule type" value="Genomic_DNA"/>
</dbReference>
<name>A0ABT7PQP2_9BACT</name>
<proteinExistence type="predicted"/>
<dbReference type="RefSeq" id="WP_289166769.1">
    <property type="nucleotide sequence ID" value="NZ_JASZZN010000026.1"/>
</dbReference>